<dbReference type="EMBL" id="DVFZ01000096">
    <property type="protein sequence ID" value="HIQ83364.1"/>
    <property type="molecule type" value="Genomic_DNA"/>
</dbReference>
<name>A0A9D0ZN92_9FIRM</name>
<evidence type="ECO:0000313" key="2">
    <source>
        <dbReference type="Proteomes" id="UP000824260"/>
    </source>
</evidence>
<dbReference type="Proteomes" id="UP000824260">
    <property type="component" value="Unassembled WGS sequence"/>
</dbReference>
<dbReference type="AlphaFoldDB" id="A0A9D0ZN92"/>
<evidence type="ECO:0000313" key="1">
    <source>
        <dbReference type="EMBL" id="HIQ83364.1"/>
    </source>
</evidence>
<gene>
    <name evidence="1" type="ORF">IAA52_09730</name>
</gene>
<reference evidence="1" key="2">
    <citation type="journal article" date="2021" name="PeerJ">
        <title>Extensive microbial diversity within the chicken gut microbiome revealed by metagenomics and culture.</title>
        <authorList>
            <person name="Gilroy R."/>
            <person name="Ravi A."/>
            <person name="Getino M."/>
            <person name="Pursley I."/>
            <person name="Horton D.L."/>
            <person name="Alikhan N.F."/>
            <person name="Baker D."/>
            <person name="Gharbi K."/>
            <person name="Hall N."/>
            <person name="Watson M."/>
            <person name="Adriaenssens E.M."/>
            <person name="Foster-Nyarko E."/>
            <person name="Jarju S."/>
            <person name="Secka A."/>
            <person name="Antonio M."/>
            <person name="Oren A."/>
            <person name="Chaudhuri R.R."/>
            <person name="La Ragione R."/>
            <person name="Hildebrand F."/>
            <person name="Pallen M.J."/>
        </authorList>
    </citation>
    <scope>NUCLEOTIDE SEQUENCE</scope>
    <source>
        <strain evidence="1">ChiSjej6B24-2974</strain>
    </source>
</reference>
<proteinExistence type="predicted"/>
<accession>A0A9D0ZN92</accession>
<protein>
    <submittedName>
        <fullName evidence="1">Uncharacterized protein</fullName>
    </submittedName>
</protein>
<comment type="caution">
    <text evidence="1">The sequence shown here is derived from an EMBL/GenBank/DDBJ whole genome shotgun (WGS) entry which is preliminary data.</text>
</comment>
<organism evidence="1 2">
    <name type="scientific">Candidatus Pullichristensenella stercorigallinarum</name>
    <dbReference type="NCBI Taxonomy" id="2840909"/>
    <lineage>
        <taxon>Bacteria</taxon>
        <taxon>Bacillati</taxon>
        <taxon>Bacillota</taxon>
        <taxon>Clostridia</taxon>
        <taxon>Candidatus Pullichristensenella</taxon>
    </lineage>
</organism>
<sequence length="68" mass="8235">MQRRDAVEQWFRIEVVFFLEEDGVPVEYIGDGVYNHMDSHMIPYLNNRRWEAEAEKIMREYTPELLGD</sequence>
<reference evidence="1" key="1">
    <citation type="submission" date="2020-10" db="EMBL/GenBank/DDBJ databases">
        <authorList>
            <person name="Gilroy R."/>
        </authorList>
    </citation>
    <scope>NUCLEOTIDE SEQUENCE</scope>
    <source>
        <strain evidence="1">ChiSjej6B24-2974</strain>
    </source>
</reference>